<dbReference type="PROSITE" id="PS50109">
    <property type="entry name" value="HIS_KIN"/>
    <property type="match status" value="1"/>
</dbReference>
<dbReference type="InterPro" id="IPR050428">
    <property type="entry name" value="TCS_sensor_his_kinase"/>
</dbReference>
<evidence type="ECO:0000256" key="10">
    <source>
        <dbReference type="SAM" id="Coils"/>
    </source>
</evidence>
<dbReference type="eggNOG" id="COG2205">
    <property type="taxonomic scope" value="Bacteria"/>
</dbReference>
<dbReference type="InterPro" id="IPR036890">
    <property type="entry name" value="HATPase_C_sf"/>
</dbReference>
<evidence type="ECO:0000256" key="11">
    <source>
        <dbReference type="SAM" id="Phobius"/>
    </source>
</evidence>
<keyword evidence="14" id="KW-1185">Reference proteome</keyword>
<dbReference type="InterPro" id="IPR004358">
    <property type="entry name" value="Sig_transdc_His_kin-like_C"/>
</dbReference>
<dbReference type="InterPro" id="IPR003661">
    <property type="entry name" value="HisK_dim/P_dom"/>
</dbReference>
<evidence type="ECO:0000313" key="14">
    <source>
        <dbReference type="Proteomes" id="UP000028252"/>
    </source>
</evidence>
<dbReference type="InterPro" id="IPR036097">
    <property type="entry name" value="HisK_dim/P_sf"/>
</dbReference>
<evidence type="ECO:0000256" key="9">
    <source>
        <dbReference type="ARBA" id="ARBA00023136"/>
    </source>
</evidence>
<comment type="catalytic activity">
    <reaction evidence="1">
        <text>ATP + protein L-histidine = ADP + protein N-phospho-L-histidine.</text>
        <dbReference type="EC" id="2.7.13.3"/>
    </reaction>
</comment>
<evidence type="ECO:0000256" key="7">
    <source>
        <dbReference type="ARBA" id="ARBA00022777"/>
    </source>
</evidence>
<dbReference type="Gene3D" id="1.10.287.130">
    <property type="match status" value="1"/>
</dbReference>
<dbReference type="Proteomes" id="UP000028252">
    <property type="component" value="Unassembled WGS sequence"/>
</dbReference>
<dbReference type="PANTHER" id="PTHR45436">
    <property type="entry name" value="SENSOR HISTIDINE KINASE YKOH"/>
    <property type="match status" value="1"/>
</dbReference>
<reference evidence="13 14" key="1">
    <citation type="submission" date="2014-04" db="EMBL/GenBank/DDBJ databases">
        <title>Marinobacterium kochiensis sp. nov., isolated from sediment sample collected from Kochi backwaters in Kerala, India.</title>
        <authorList>
            <person name="Singh A."/>
            <person name="Pinnaka A.K."/>
        </authorList>
    </citation>
    <scope>NUCLEOTIDE SEQUENCE [LARGE SCALE GENOMIC DNA]</scope>
    <source>
        <strain evidence="13 14">AK27</strain>
    </source>
</reference>
<dbReference type="CDD" id="cd00082">
    <property type="entry name" value="HisKA"/>
    <property type="match status" value="1"/>
</dbReference>
<gene>
    <name evidence="13" type="ORF">ADIMK_2579</name>
</gene>
<dbReference type="Pfam" id="PF02518">
    <property type="entry name" value="HATPase_c"/>
    <property type="match status" value="1"/>
</dbReference>
<evidence type="ECO:0000256" key="2">
    <source>
        <dbReference type="ARBA" id="ARBA00004370"/>
    </source>
</evidence>
<feature type="domain" description="Histidine kinase" evidence="12">
    <location>
        <begin position="227"/>
        <end position="441"/>
    </location>
</feature>
<keyword evidence="5" id="KW-0808">Transferase</keyword>
<comment type="caution">
    <text evidence="13">The sequence shown here is derived from an EMBL/GenBank/DDBJ whole genome shotgun (WGS) entry which is preliminary data.</text>
</comment>
<proteinExistence type="predicted"/>
<dbReference type="GO" id="GO:0000155">
    <property type="term" value="F:phosphorelay sensor kinase activity"/>
    <property type="evidence" value="ECO:0007669"/>
    <property type="project" value="InterPro"/>
</dbReference>
<organism evidence="13 14">
    <name type="scientific">Marinobacterium lacunae</name>
    <dbReference type="NCBI Taxonomy" id="1232683"/>
    <lineage>
        <taxon>Bacteria</taxon>
        <taxon>Pseudomonadati</taxon>
        <taxon>Pseudomonadota</taxon>
        <taxon>Gammaproteobacteria</taxon>
        <taxon>Oceanospirillales</taxon>
        <taxon>Oceanospirillaceae</taxon>
        <taxon>Marinobacterium</taxon>
    </lineage>
</organism>
<dbReference type="CDD" id="cd00075">
    <property type="entry name" value="HATPase"/>
    <property type="match status" value="1"/>
</dbReference>
<dbReference type="PANTHER" id="PTHR45436:SF1">
    <property type="entry name" value="SENSOR PROTEIN QSEC"/>
    <property type="match status" value="1"/>
</dbReference>
<dbReference type="GO" id="GO:0005886">
    <property type="term" value="C:plasma membrane"/>
    <property type="evidence" value="ECO:0007669"/>
    <property type="project" value="TreeGrafter"/>
</dbReference>
<evidence type="ECO:0000313" key="13">
    <source>
        <dbReference type="EMBL" id="KEA63055.1"/>
    </source>
</evidence>
<evidence type="ECO:0000256" key="1">
    <source>
        <dbReference type="ARBA" id="ARBA00000085"/>
    </source>
</evidence>
<evidence type="ECO:0000256" key="4">
    <source>
        <dbReference type="ARBA" id="ARBA00022553"/>
    </source>
</evidence>
<dbReference type="RefSeq" id="WP_051692926.1">
    <property type="nucleotide sequence ID" value="NZ_JMQN01000040.1"/>
</dbReference>
<dbReference type="SMART" id="SM00388">
    <property type="entry name" value="HisKA"/>
    <property type="match status" value="1"/>
</dbReference>
<dbReference type="Pfam" id="PF08521">
    <property type="entry name" value="2CSK_N"/>
    <property type="match status" value="1"/>
</dbReference>
<dbReference type="EC" id="2.7.13.3" evidence="3"/>
<evidence type="ECO:0000259" key="12">
    <source>
        <dbReference type="PROSITE" id="PS50109"/>
    </source>
</evidence>
<dbReference type="InterPro" id="IPR005467">
    <property type="entry name" value="His_kinase_dom"/>
</dbReference>
<dbReference type="EMBL" id="JMQN01000040">
    <property type="protein sequence ID" value="KEA63055.1"/>
    <property type="molecule type" value="Genomic_DNA"/>
</dbReference>
<dbReference type="SUPFAM" id="SSF47384">
    <property type="entry name" value="Homodimeric domain of signal transducing histidine kinase"/>
    <property type="match status" value="1"/>
</dbReference>
<dbReference type="PATRIC" id="fig|1232683.4.peg.2530"/>
<protein>
    <recommendedName>
        <fullName evidence="3">histidine kinase</fullName>
        <ecNumber evidence="3">2.7.13.3</ecNumber>
    </recommendedName>
</protein>
<dbReference type="Gene3D" id="3.30.565.10">
    <property type="entry name" value="Histidine kinase-like ATPase, C-terminal domain"/>
    <property type="match status" value="1"/>
</dbReference>
<dbReference type="STRING" id="1232683.ADIMK_2579"/>
<keyword evidence="6 11" id="KW-0812">Transmembrane</keyword>
<dbReference type="InterPro" id="IPR003594">
    <property type="entry name" value="HATPase_dom"/>
</dbReference>
<keyword evidence="9 11" id="KW-0472">Membrane</keyword>
<evidence type="ECO:0000256" key="8">
    <source>
        <dbReference type="ARBA" id="ARBA00022989"/>
    </source>
</evidence>
<name>A0A081FX00_9GAMM</name>
<dbReference type="SUPFAM" id="SSF55874">
    <property type="entry name" value="ATPase domain of HSP90 chaperone/DNA topoisomerase II/histidine kinase"/>
    <property type="match status" value="1"/>
</dbReference>
<accession>A0A081FX00</accession>
<comment type="subcellular location">
    <subcellularLocation>
        <location evidence="2">Membrane</location>
    </subcellularLocation>
</comment>
<dbReference type="Pfam" id="PF00512">
    <property type="entry name" value="HisKA"/>
    <property type="match status" value="1"/>
</dbReference>
<feature type="coiled-coil region" evidence="10">
    <location>
        <begin position="238"/>
        <end position="272"/>
    </location>
</feature>
<dbReference type="InterPro" id="IPR013727">
    <property type="entry name" value="2CSK_N"/>
</dbReference>
<keyword evidence="7" id="KW-0418">Kinase</keyword>
<feature type="transmembrane region" description="Helical" evidence="11">
    <location>
        <begin position="144"/>
        <end position="167"/>
    </location>
</feature>
<evidence type="ECO:0000256" key="5">
    <source>
        <dbReference type="ARBA" id="ARBA00022679"/>
    </source>
</evidence>
<evidence type="ECO:0000256" key="3">
    <source>
        <dbReference type="ARBA" id="ARBA00012438"/>
    </source>
</evidence>
<keyword evidence="10" id="KW-0175">Coiled coil</keyword>
<dbReference type="PRINTS" id="PR00344">
    <property type="entry name" value="BCTRLSENSOR"/>
</dbReference>
<dbReference type="SMART" id="SM00387">
    <property type="entry name" value="HATPase_c"/>
    <property type="match status" value="1"/>
</dbReference>
<keyword evidence="4" id="KW-0597">Phosphoprotein</keyword>
<keyword evidence="8 11" id="KW-1133">Transmembrane helix</keyword>
<sequence length="442" mass="49494">MLGVLLVLSAGVWQYANRTADISYDRLLTGSALAIIERIRSRNGQVEVDLPYAALDILSLAPDDKVYYVVSGPDKQYLTGYRDFPSPERYTPSASPVFYNTDYLNESIRAVVVSKRLDDPGVSGWVEVRIGQSRIARNSLSNEILLGEIAVLVLVITLALASLAFGINRTLFPLNQLSRTLRERRADEMGPLPDTDIKEVKPLIASIDQYRTRLQSNLDMMQVFIADASHQIRTALSSVQAQLDMAEMEHDKDKLQNRLTLIRNQHRKLTRLTNQLLTHALVAHRRDTNQFQPVKLDTLLSAILTSEVRDHADSSIEFNYSNTQRDLTIDADPVSLRECLRNLIDNAIKYGPENNSITLGIDVEAEQVSIFVEDEGPGIPDEMLQRAVLRFERIETGKNTLGSGLGLAIANTVTEAHGGQLHLSNRQPHGLRVELVLPRRRI</sequence>
<evidence type="ECO:0000256" key="6">
    <source>
        <dbReference type="ARBA" id="ARBA00022692"/>
    </source>
</evidence>
<dbReference type="AlphaFoldDB" id="A0A081FX00"/>